<name>A0A3B0SUE6_9ZZZZ</name>
<feature type="transmembrane region" description="Helical" evidence="1">
    <location>
        <begin position="6"/>
        <end position="26"/>
    </location>
</feature>
<organism evidence="2">
    <name type="scientific">hydrothermal vent metagenome</name>
    <dbReference type="NCBI Taxonomy" id="652676"/>
    <lineage>
        <taxon>unclassified sequences</taxon>
        <taxon>metagenomes</taxon>
        <taxon>ecological metagenomes</taxon>
    </lineage>
</organism>
<sequence length="374" mass="41470">MVRKFLYFVAAMIILVIAGAFVFRIYGEELMEIAFVPDTEFTEQAVLEDNIYADVKMWLARPELGKGNPALWLPKGLEEAPSPLTKEQRAAVFFIHPTSFLKKNQWNAPLDDKESQARARIFLRGQASTFSQVGDIWAPRYRQATLGAFLTDKPEGQQALDAAYQDVLIAFDFFVQNIPEQQPIILAGHSQGSLHLTNILKDRVAGTPLANRIVAAYIVGWPVSVQSDVPALGLNVCEAPEQANCILSWESFAEPADYDRIIKVYDMTIGFNGEPRKDTKLLCTNPINGDIGSEAAAGLNLGTLVPNDELSEATLVEGAVPARCDDRGFLLIGDPPDLGPYALPGNNYHVYDYSLFWSNVRADVMRRMQAFLAR</sequence>
<protein>
    <recommendedName>
        <fullName evidence="3">DUF3089 domain-containing protein</fullName>
    </recommendedName>
</protein>
<proteinExistence type="predicted"/>
<dbReference type="InterPro" id="IPR029058">
    <property type="entry name" value="AB_hydrolase_fold"/>
</dbReference>
<dbReference type="SUPFAM" id="SSF53474">
    <property type="entry name" value="alpha/beta-Hydrolases"/>
    <property type="match status" value="1"/>
</dbReference>
<evidence type="ECO:0000256" key="1">
    <source>
        <dbReference type="SAM" id="Phobius"/>
    </source>
</evidence>
<dbReference type="AlphaFoldDB" id="A0A3B0SUE6"/>
<evidence type="ECO:0000313" key="2">
    <source>
        <dbReference type="EMBL" id="VAW04029.1"/>
    </source>
</evidence>
<keyword evidence="1" id="KW-1133">Transmembrane helix</keyword>
<reference evidence="2" key="1">
    <citation type="submission" date="2018-06" db="EMBL/GenBank/DDBJ databases">
        <authorList>
            <person name="Zhirakovskaya E."/>
        </authorList>
    </citation>
    <scope>NUCLEOTIDE SEQUENCE</scope>
</reference>
<keyword evidence="1" id="KW-0812">Transmembrane</keyword>
<dbReference type="Pfam" id="PF11288">
    <property type="entry name" value="DUF3089"/>
    <property type="match status" value="1"/>
</dbReference>
<gene>
    <name evidence="2" type="ORF">MNBD_ALPHA04-1520</name>
</gene>
<dbReference type="EMBL" id="UOEF01000389">
    <property type="protein sequence ID" value="VAW04029.1"/>
    <property type="molecule type" value="Genomic_DNA"/>
</dbReference>
<keyword evidence="1" id="KW-0472">Membrane</keyword>
<dbReference type="InterPro" id="IPR021440">
    <property type="entry name" value="DUF3089"/>
</dbReference>
<accession>A0A3B0SUE6</accession>
<evidence type="ECO:0008006" key="3">
    <source>
        <dbReference type="Google" id="ProtNLM"/>
    </source>
</evidence>